<dbReference type="InterPro" id="IPR000182">
    <property type="entry name" value="GNAT_dom"/>
</dbReference>
<evidence type="ECO:0000313" key="2">
    <source>
        <dbReference type="EMBL" id="KAL1875844.1"/>
    </source>
</evidence>
<proteinExistence type="predicted"/>
<accession>A0ABR3XIU2</accession>
<dbReference type="InterPro" id="IPR016181">
    <property type="entry name" value="Acyl_CoA_acyltransferase"/>
</dbReference>
<feature type="domain" description="N-acetyltransferase" evidence="1">
    <location>
        <begin position="1"/>
        <end position="100"/>
    </location>
</feature>
<keyword evidence="3" id="KW-1185">Reference proteome</keyword>
<dbReference type="PANTHER" id="PTHR42791:SF1">
    <property type="entry name" value="N-ACETYLTRANSFERASE DOMAIN-CONTAINING PROTEIN"/>
    <property type="match status" value="1"/>
</dbReference>
<dbReference type="PROSITE" id="PS51186">
    <property type="entry name" value="GNAT"/>
    <property type="match status" value="1"/>
</dbReference>
<reference evidence="2 3" key="1">
    <citation type="journal article" date="2024" name="IMA Fungus">
        <title>IMA Genome - F19 : A genome assembly and annotation guide to empower mycologists, including annotated draft genome sequences of Ceratocystis pirilliformis, Diaporthe australafricana, Fusarium ophioides, Paecilomyces lecythidis, and Sporothrix stenoceras.</title>
        <authorList>
            <person name="Aylward J."/>
            <person name="Wilson A.M."/>
            <person name="Visagie C.M."/>
            <person name="Spraker J."/>
            <person name="Barnes I."/>
            <person name="Buitendag C."/>
            <person name="Ceriani C."/>
            <person name="Del Mar Angel L."/>
            <person name="du Plessis D."/>
            <person name="Fuchs T."/>
            <person name="Gasser K."/>
            <person name="Kramer D."/>
            <person name="Li W."/>
            <person name="Munsamy K."/>
            <person name="Piso A."/>
            <person name="Price J.L."/>
            <person name="Sonnekus B."/>
            <person name="Thomas C."/>
            <person name="van der Nest A."/>
            <person name="van Dijk A."/>
            <person name="van Heerden A."/>
            <person name="van Vuuren N."/>
            <person name="Yilmaz N."/>
            <person name="Duong T.A."/>
            <person name="van der Merwe N.A."/>
            <person name="Wingfield M.J."/>
            <person name="Wingfield B.D."/>
        </authorList>
    </citation>
    <scope>NUCLEOTIDE SEQUENCE [LARGE SCALE GENOMIC DNA]</scope>
    <source>
        <strain evidence="2 3">CMW 18300</strain>
    </source>
</reference>
<name>A0ABR3XIU2_9PEZI</name>
<dbReference type="Proteomes" id="UP001583177">
    <property type="component" value="Unassembled WGS sequence"/>
</dbReference>
<protein>
    <recommendedName>
        <fullName evidence="1">N-acetyltransferase domain-containing protein</fullName>
    </recommendedName>
</protein>
<dbReference type="Gene3D" id="3.40.630.30">
    <property type="match status" value="1"/>
</dbReference>
<evidence type="ECO:0000313" key="3">
    <source>
        <dbReference type="Proteomes" id="UP001583177"/>
    </source>
</evidence>
<sequence>MMMANHLGSSKMVQNVTNKPGWYIEVVAVDPSYQRRRLGSQMVEHLVSLCPPGHPIYLECTDSKNVGFYEKHGFKVMTEVRLIDPLIESDEGVRLWLMAKL</sequence>
<evidence type="ECO:0000259" key="1">
    <source>
        <dbReference type="PROSITE" id="PS51186"/>
    </source>
</evidence>
<dbReference type="SUPFAM" id="SSF55729">
    <property type="entry name" value="Acyl-CoA N-acyltransferases (Nat)"/>
    <property type="match status" value="1"/>
</dbReference>
<gene>
    <name evidence="2" type="ORF">Daus18300_003035</name>
</gene>
<comment type="caution">
    <text evidence="2">The sequence shown here is derived from an EMBL/GenBank/DDBJ whole genome shotgun (WGS) entry which is preliminary data.</text>
</comment>
<dbReference type="CDD" id="cd04301">
    <property type="entry name" value="NAT_SF"/>
    <property type="match status" value="1"/>
</dbReference>
<dbReference type="PANTHER" id="PTHR42791">
    <property type="entry name" value="GNAT FAMILY ACETYLTRANSFERASE"/>
    <property type="match status" value="1"/>
</dbReference>
<dbReference type="EMBL" id="JAWRVE010000018">
    <property type="protein sequence ID" value="KAL1875844.1"/>
    <property type="molecule type" value="Genomic_DNA"/>
</dbReference>
<organism evidence="2 3">
    <name type="scientific">Diaporthe australafricana</name>
    <dbReference type="NCBI Taxonomy" id="127596"/>
    <lineage>
        <taxon>Eukaryota</taxon>
        <taxon>Fungi</taxon>
        <taxon>Dikarya</taxon>
        <taxon>Ascomycota</taxon>
        <taxon>Pezizomycotina</taxon>
        <taxon>Sordariomycetes</taxon>
        <taxon>Sordariomycetidae</taxon>
        <taxon>Diaporthales</taxon>
        <taxon>Diaporthaceae</taxon>
        <taxon>Diaporthe</taxon>
    </lineage>
</organism>
<dbReference type="Pfam" id="PF00583">
    <property type="entry name" value="Acetyltransf_1"/>
    <property type="match status" value="1"/>
</dbReference>
<dbReference type="InterPro" id="IPR052523">
    <property type="entry name" value="Trichothecene_AcTrans"/>
</dbReference>